<accession>A0A061FHF4</accession>
<evidence type="ECO:0000313" key="3">
    <source>
        <dbReference type="Proteomes" id="UP000026915"/>
    </source>
</evidence>
<evidence type="ECO:0000313" key="2">
    <source>
        <dbReference type="EMBL" id="EOY13899.1"/>
    </source>
</evidence>
<dbReference type="Proteomes" id="UP000026915">
    <property type="component" value="Chromosome 7"/>
</dbReference>
<dbReference type="InParanoid" id="A0A061FHF4"/>
<name>A0A061FHF4_THECC</name>
<dbReference type="Gramene" id="EOY13899">
    <property type="protein sequence ID" value="EOY13899"/>
    <property type="gene ID" value="TCM_032637"/>
</dbReference>
<protein>
    <submittedName>
        <fullName evidence="2">Uncharacterized protein</fullName>
    </submittedName>
</protein>
<proteinExistence type="predicted"/>
<organism evidence="2 3">
    <name type="scientific">Theobroma cacao</name>
    <name type="common">Cacao</name>
    <name type="synonym">Cocoa</name>
    <dbReference type="NCBI Taxonomy" id="3641"/>
    <lineage>
        <taxon>Eukaryota</taxon>
        <taxon>Viridiplantae</taxon>
        <taxon>Streptophyta</taxon>
        <taxon>Embryophyta</taxon>
        <taxon>Tracheophyta</taxon>
        <taxon>Spermatophyta</taxon>
        <taxon>Magnoliopsida</taxon>
        <taxon>eudicotyledons</taxon>
        <taxon>Gunneridae</taxon>
        <taxon>Pentapetalae</taxon>
        <taxon>rosids</taxon>
        <taxon>malvids</taxon>
        <taxon>Malvales</taxon>
        <taxon>Malvaceae</taxon>
        <taxon>Byttnerioideae</taxon>
        <taxon>Theobroma</taxon>
    </lineage>
</organism>
<gene>
    <name evidence="2" type="ORF">TCM_032637</name>
</gene>
<sequence length="93" mass="10866">MCLKLKCTFHDMFDMALPMGWFLTTFYMLNSVSLKARGSHIVSRCHLTWTSKASRCSPIIGFKWIRFNLNKSVSLAYAEVINSQERNYFTPIY</sequence>
<keyword evidence="3" id="KW-1185">Reference proteome</keyword>
<dbReference type="EMBL" id="CM001885">
    <property type="protein sequence ID" value="EOY13899.1"/>
    <property type="molecule type" value="Genomic_DNA"/>
</dbReference>
<feature type="transmembrane region" description="Helical" evidence="1">
    <location>
        <begin position="12"/>
        <end position="29"/>
    </location>
</feature>
<keyword evidence="1" id="KW-1133">Transmembrane helix</keyword>
<dbReference type="HOGENOM" id="CLU_2626940_0_0_1"/>
<keyword evidence="1" id="KW-0472">Membrane</keyword>
<keyword evidence="1" id="KW-0812">Transmembrane</keyword>
<evidence type="ECO:0000256" key="1">
    <source>
        <dbReference type="SAM" id="Phobius"/>
    </source>
</evidence>
<dbReference type="AlphaFoldDB" id="A0A061FHF4"/>
<reference evidence="2 3" key="1">
    <citation type="journal article" date="2013" name="Genome Biol.">
        <title>The genome sequence of the most widely cultivated cacao type and its use to identify candidate genes regulating pod color.</title>
        <authorList>
            <person name="Motamayor J.C."/>
            <person name="Mockaitis K."/>
            <person name="Schmutz J."/>
            <person name="Haiminen N."/>
            <person name="Iii D.L."/>
            <person name="Cornejo O."/>
            <person name="Findley S.D."/>
            <person name="Zheng P."/>
            <person name="Utro F."/>
            <person name="Royaert S."/>
            <person name="Saski C."/>
            <person name="Jenkins J."/>
            <person name="Podicheti R."/>
            <person name="Zhao M."/>
            <person name="Scheffler B.E."/>
            <person name="Stack J.C."/>
            <person name="Feltus F.A."/>
            <person name="Mustiga G.M."/>
            <person name="Amores F."/>
            <person name="Phillips W."/>
            <person name="Marelli J.P."/>
            <person name="May G.D."/>
            <person name="Shapiro H."/>
            <person name="Ma J."/>
            <person name="Bustamante C.D."/>
            <person name="Schnell R.J."/>
            <person name="Main D."/>
            <person name="Gilbert D."/>
            <person name="Parida L."/>
            <person name="Kuhn D.N."/>
        </authorList>
    </citation>
    <scope>NUCLEOTIDE SEQUENCE [LARGE SCALE GENOMIC DNA]</scope>
    <source>
        <strain evidence="3">cv. Matina 1-6</strain>
    </source>
</reference>